<dbReference type="RefSeq" id="WP_321548092.1">
    <property type="nucleotide sequence ID" value="NZ_JAXIVS010000008.1"/>
</dbReference>
<accession>A0ABU5H7X7</accession>
<gene>
    <name evidence="2" type="ORF">SYV04_23435</name>
</gene>
<organism evidence="2 3">
    <name type="scientific">Hyalangium rubrum</name>
    <dbReference type="NCBI Taxonomy" id="3103134"/>
    <lineage>
        <taxon>Bacteria</taxon>
        <taxon>Pseudomonadati</taxon>
        <taxon>Myxococcota</taxon>
        <taxon>Myxococcia</taxon>
        <taxon>Myxococcales</taxon>
        <taxon>Cystobacterineae</taxon>
        <taxon>Archangiaceae</taxon>
        <taxon>Hyalangium</taxon>
    </lineage>
</organism>
<dbReference type="SUPFAM" id="SSF53300">
    <property type="entry name" value="vWA-like"/>
    <property type="match status" value="1"/>
</dbReference>
<sequence length="327" mass="33710">MDAGLPDTDAGMDAGLPDADAGMDAGLPGADGGIPEPDGGTASRKPYVVFVVDRSATLIFPVDANDPDCQMADNSLCGTQGQDNCNPALCPTRLGTLKAELEQFLSSHATQARYGLAFFPATTTGSSTLEEACSSSSQMKVSPPTGDEPEDLQLSADAVLQAIQNLPAPAGSSPLGDTLEMVARETPLGSAAAMAGDLVVIVTDGPPNCNADNVNDSSNPALCRCTAFSCMGQLTRLGCLDLDVPVSLLNGLRSRGVRTYVLAVGDDTWMGQLPEVFNSLATAGDTARACPQGTSAECGDSDFCNPSTLLCGRRFLRSGELNRILAP</sequence>
<dbReference type="EMBL" id="JAXIVS010000008">
    <property type="protein sequence ID" value="MDY7229366.1"/>
    <property type="molecule type" value="Genomic_DNA"/>
</dbReference>
<comment type="caution">
    <text evidence="2">The sequence shown here is derived from an EMBL/GenBank/DDBJ whole genome shotgun (WGS) entry which is preliminary data.</text>
</comment>
<dbReference type="Proteomes" id="UP001291309">
    <property type="component" value="Unassembled WGS sequence"/>
</dbReference>
<evidence type="ECO:0000313" key="2">
    <source>
        <dbReference type="EMBL" id="MDY7229366.1"/>
    </source>
</evidence>
<reference evidence="2 3" key="1">
    <citation type="submission" date="2023-12" db="EMBL/GenBank/DDBJ databases">
        <title>the genome sequence of Hyalangium sp. s54d21.</title>
        <authorList>
            <person name="Zhang X."/>
        </authorList>
    </citation>
    <scope>NUCLEOTIDE SEQUENCE [LARGE SCALE GENOMIC DNA]</scope>
    <source>
        <strain evidence="3">s54d21</strain>
    </source>
</reference>
<name>A0ABU5H7X7_9BACT</name>
<dbReference type="InterPro" id="IPR036465">
    <property type="entry name" value="vWFA_dom_sf"/>
</dbReference>
<evidence type="ECO:0000313" key="3">
    <source>
        <dbReference type="Proteomes" id="UP001291309"/>
    </source>
</evidence>
<proteinExistence type="predicted"/>
<keyword evidence="3" id="KW-1185">Reference proteome</keyword>
<protein>
    <submittedName>
        <fullName evidence="2">VWA domain-containing protein</fullName>
    </submittedName>
</protein>
<feature type="region of interest" description="Disordered" evidence="1">
    <location>
        <begin position="1"/>
        <end position="41"/>
    </location>
</feature>
<dbReference type="Gene3D" id="3.40.50.410">
    <property type="entry name" value="von Willebrand factor, type A domain"/>
    <property type="match status" value="1"/>
</dbReference>
<evidence type="ECO:0000256" key="1">
    <source>
        <dbReference type="SAM" id="MobiDB-lite"/>
    </source>
</evidence>